<feature type="binding site" evidence="6">
    <location>
        <begin position="215"/>
        <end position="218"/>
    </location>
    <ligand>
        <name>ATP</name>
        <dbReference type="ChEBI" id="CHEBI:30616"/>
    </ligand>
</feature>
<dbReference type="InterPro" id="IPR056546">
    <property type="entry name" value="MreB_MamK-like"/>
</dbReference>
<keyword evidence="3 6" id="KW-0067">ATP-binding</keyword>
<dbReference type="Pfam" id="PF06723">
    <property type="entry name" value="MreB_Mbl"/>
    <property type="match status" value="1"/>
</dbReference>
<dbReference type="GO" id="GO:0005524">
    <property type="term" value="F:ATP binding"/>
    <property type="evidence" value="ECO:0007669"/>
    <property type="project" value="UniProtKB-KW"/>
</dbReference>
<comment type="function">
    <text evidence="6">Forms membrane-associated dynamic filaments that are essential for cell shape determination. Acts by regulating cell wall synthesis and cell elongation, and thus cell shape. A feedback loop between cell geometry and MreB localization may maintain elongated cell shape by targeting cell wall growth to regions of negative cell wall curvature.</text>
</comment>
<dbReference type="CDD" id="cd10225">
    <property type="entry name" value="ASKHA_NBD_MreB-like"/>
    <property type="match status" value="1"/>
</dbReference>
<comment type="subunit">
    <text evidence="6">Forms polymers.</text>
</comment>
<keyword evidence="2 6" id="KW-0547">Nucleotide-binding</keyword>
<dbReference type="GO" id="GO:0000902">
    <property type="term" value="P:cell morphogenesis"/>
    <property type="evidence" value="ECO:0007669"/>
    <property type="project" value="InterPro"/>
</dbReference>
<dbReference type="Proteomes" id="UP000179113">
    <property type="component" value="Unassembled WGS sequence"/>
</dbReference>
<proteinExistence type="inferred from homology"/>
<dbReference type="GO" id="GO:0008360">
    <property type="term" value="P:regulation of cell shape"/>
    <property type="evidence" value="ECO:0007669"/>
    <property type="project" value="UniProtKB-UniRule"/>
</dbReference>
<dbReference type="NCBIfam" id="NF010539">
    <property type="entry name" value="PRK13927.1"/>
    <property type="match status" value="1"/>
</dbReference>
<dbReference type="GO" id="GO:0005737">
    <property type="term" value="C:cytoplasm"/>
    <property type="evidence" value="ECO:0007669"/>
    <property type="project" value="UniProtKB-SubCell"/>
</dbReference>
<evidence type="ECO:0000256" key="2">
    <source>
        <dbReference type="ARBA" id="ARBA00022741"/>
    </source>
</evidence>
<keyword evidence="4 6" id="KW-0133">Cell shape</keyword>
<dbReference type="NCBIfam" id="TIGR00904">
    <property type="entry name" value="mreB"/>
    <property type="match status" value="1"/>
</dbReference>
<sequence length="346" mass="37675">MINKILSYFSHDIGMDLGTANVLIYVKGKGILIREPSVVAIHKKTKEVLAVGSEAKRMLGKTPMNINAIRPLRHGVISDFSAAEKMILYFIRLVHSIPSKFPKIPKPRIVIGVPSGVTSVERKAVIDAARNAGAREVFLIEEPMAAAIGAELPITEPRGTMIVDMGGGTCEIAIISLSGIVVNKSIRVAGDELDMDIVNYAKNKYNLLLGERSAEEIKLAVGNVVEIEDEEKYKYVMRGRDLKSGLPRSIEISPAEVRDALKNSIYMIIGSIKDAIEETPAELMSDIVRDGLVLAGGTSQLRGLDRLMSQELKIPVRVAKDPVTCVVRGCGKVLDDEALLHKVKIS</sequence>
<evidence type="ECO:0000313" key="8">
    <source>
        <dbReference type="Proteomes" id="UP000179113"/>
    </source>
</evidence>
<keyword evidence="1 6" id="KW-0963">Cytoplasm</keyword>
<evidence type="ECO:0000256" key="3">
    <source>
        <dbReference type="ARBA" id="ARBA00022840"/>
    </source>
</evidence>
<dbReference type="HAMAP" id="MF_02207">
    <property type="entry name" value="MreB"/>
    <property type="match status" value="1"/>
</dbReference>
<dbReference type="PANTHER" id="PTHR42749">
    <property type="entry name" value="CELL SHAPE-DETERMINING PROTEIN MREB"/>
    <property type="match status" value="1"/>
</dbReference>
<comment type="subcellular location">
    <subcellularLocation>
        <location evidence="6">Cytoplasm</location>
    </subcellularLocation>
    <text evidence="6">Membrane-associated.</text>
</comment>
<reference evidence="7 8" key="1">
    <citation type="journal article" date="2016" name="Nat. Commun.">
        <title>Thousands of microbial genomes shed light on interconnected biogeochemical processes in an aquifer system.</title>
        <authorList>
            <person name="Anantharaman K."/>
            <person name="Brown C.T."/>
            <person name="Hug L.A."/>
            <person name="Sharon I."/>
            <person name="Castelle C.J."/>
            <person name="Probst A.J."/>
            <person name="Thomas B.C."/>
            <person name="Singh A."/>
            <person name="Wilkins M.J."/>
            <person name="Karaoz U."/>
            <person name="Brodie E.L."/>
            <person name="Williams K.H."/>
            <person name="Hubbard S.S."/>
            <person name="Banfield J.F."/>
        </authorList>
    </citation>
    <scope>NUCLEOTIDE SEQUENCE [LARGE SCALE GENOMIC DNA]</scope>
</reference>
<evidence type="ECO:0000256" key="6">
    <source>
        <dbReference type="HAMAP-Rule" id="MF_02207"/>
    </source>
</evidence>
<dbReference type="PANTHER" id="PTHR42749:SF1">
    <property type="entry name" value="CELL SHAPE-DETERMINING PROTEIN MREB"/>
    <property type="match status" value="1"/>
</dbReference>
<protein>
    <recommendedName>
        <fullName evidence="6">Cell shape-determining protein MreB</fullName>
    </recommendedName>
</protein>
<feature type="binding site" evidence="6">
    <location>
        <begin position="19"/>
        <end position="21"/>
    </location>
    <ligand>
        <name>ATP</name>
        <dbReference type="ChEBI" id="CHEBI:30616"/>
    </ligand>
</feature>
<comment type="similarity">
    <text evidence="5 6">Belongs to the FtsA/MreB family.</text>
</comment>
<dbReference type="SUPFAM" id="SSF53067">
    <property type="entry name" value="Actin-like ATPase domain"/>
    <property type="match status" value="2"/>
</dbReference>
<dbReference type="InterPro" id="IPR043129">
    <property type="entry name" value="ATPase_NBD"/>
</dbReference>
<evidence type="ECO:0000256" key="4">
    <source>
        <dbReference type="ARBA" id="ARBA00022960"/>
    </source>
</evidence>
<evidence type="ECO:0000256" key="1">
    <source>
        <dbReference type="ARBA" id="ARBA00022490"/>
    </source>
</evidence>
<dbReference type="Gene3D" id="3.30.420.40">
    <property type="match status" value="2"/>
</dbReference>
<dbReference type="PRINTS" id="PR01652">
    <property type="entry name" value="SHAPEPROTEIN"/>
</dbReference>
<accession>A0A1F4WLU4</accession>
<evidence type="ECO:0000256" key="5">
    <source>
        <dbReference type="ARBA" id="ARBA00023458"/>
    </source>
</evidence>
<name>A0A1F4WLU4_UNCKA</name>
<comment type="caution">
    <text evidence="7">The sequence shown here is derived from an EMBL/GenBank/DDBJ whole genome shotgun (WGS) entry which is preliminary data.</text>
</comment>
<evidence type="ECO:0000313" key="7">
    <source>
        <dbReference type="EMBL" id="OGC70415.1"/>
    </source>
</evidence>
<comment type="caution">
    <text evidence="6">Lacks conserved residue(s) required for the propagation of feature annotation.</text>
</comment>
<dbReference type="InterPro" id="IPR004753">
    <property type="entry name" value="MreB"/>
</dbReference>
<dbReference type="AlphaFoldDB" id="A0A1F4WLU4"/>
<gene>
    <name evidence="6" type="primary">mreB</name>
    <name evidence="7" type="ORF">A2415_01285</name>
</gene>
<organism evidence="7 8">
    <name type="scientific">candidate division WWE3 bacterium RIFOXYC1_FULL_39_7</name>
    <dbReference type="NCBI Taxonomy" id="1802643"/>
    <lineage>
        <taxon>Bacteria</taxon>
        <taxon>Katanobacteria</taxon>
    </lineage>
</organism>
<dbReference type="EMBL" id="MEWA01000006">
    <property type="protein sequence ID" value="OGC70415.1"/>
    <property type="molecule type" value="Genomic_DNA"/>
</dbReference>
<feature type="binding site" evidence="6">
    <location>
        <begin position="167"/>
        <end position="169"/>
    </location>
    <ligand>
        <name>ATP</name>
        <dbReference type="ChEBI" id="CHEBI:30616"/>
    </ligand>
</feature>